<dbReference type="Proteomes" id="UP001062846">
    <property type="component" value="Chromosome 6"/>
</dbReference>
<sequence>MTIFRYDKVSNFVTTFQKVVRVHIKFYPRMIFLQLQKLPLEIAEKESFIPQQEGFYKRILQQERFYKNRGWCSVNEAIDIAELMVEMKMHKKGRRYPMNCTSHLVDELSSLDNVLEECKTLMVLVLLNFLKWVFIEWEFPKHIFNCKQFNSAFFIGYPFAVLSQLDVACGEHGAVKGMSSGKGYFLVFLYEKHFENERSAHCQGKRQKRVLFQGIHSSVQESLQEIRRLLRQLKEVQSRFPKGFPGGLAVQILGKGQSLDAHSLKMASFRLRCLYWLCVFSFYSRSNGSLEALQ</sequence>
<evidence type="ECO:0000313" key="2">
    <source>
        <dbReference type="Proteomes" id="UP001062846"/>
    </source>
</evidence>
<name>A0ACC0NJ68_RHOML</name>
<protein>
    <submittedName>
        <fullName evidence="1">Uncharacterized protein</fullName>
    </submittedName>
</protein>
<gene>
    <name evidence="1" type="ORF">RHMOL_Rhmol06G0295800</name>
</gene>
<evidence type="ECO:0000313" key="1">
    <source>
        <dbReference type="EMBL" id="KAI8552797.1"/>
    </source>
</evidence>
<proteinExistence type="predicted"/>
<organism evidence="1 2">
    <name type="scientific">Rhododendron molle</name>
    <name type="common">Chinese azalea</name>
    <name type="synonym">Azalea mollis</name>
    <dbReference type="NCBI Taxonomy" id="49168"/>
    <lineage>
        <taxon>Eukaryota</taxon>
        <taxon>Viridiplantae</taxon>
        <taxon>Streptophyta</taxon>
        <taxon>Embryophyta</taxon>
        <taxon>Tracheophyta</taxon>
        <taxon>Spermatophyta</taxon>
        <taxon>Magnoliopsida</taxon>
        <taxon>eudicotyledons</taxon>
        <taxon>Gunneridae</taxon>
        <taxon>Pentapetalae</taxon>
        <taxon>asterids</taxon>
        <taxon>Ericales</taxon>
        <taxon>Ericaceae</taxon>
        <taxon>Ericoideae</taxon>
        <taxon>Rhodoreae</taxon>
        <taxon>Rhododendron</taxon>
    </lineage>
</organism>
<reference evidence="1" key="1">
    <citation type="submission" date="2022-02" db="EMBL/GenBank/DDBJ databases">
        <title>Plant Genome Project.</title>
        <authorList>
            <person name="Zhang R.-G."/>
        </authorList>
    </citation>
    <scope>NUCLEOTIDE SEQUENCE</scope>
    <source>
        <strain evidence="1">AT1</strain>
    </source>
</reference>
<accession>A0ACC0NJ68</accession>
<dbReference type="EMBL" id="CM046393">
    <property type="protein sequence ID" value="KAI8552797.1"/>
    <property type="molecule type" value="Genomic_DNA"/>
</dbReference>
<keyword evidence="2" id="KW-1185">Reference proteome</keyword>
<comment type="caution">
    <text evidence="1">The sequence shown here is derived from an EMBL/GenBank/DDBJ whole genome shotgun (WGS) entry which is preliminary data.</text>
</comment>